<feature type="compositionally biased region" description="Low complexity" evidence="8">
    <location>
        <begin position="730"/>
        <end position="746"/>
    </location>
</feature>
<name>A0A8G0LH92_9HYPO</name>
<dbReference type="PANTHER" id="PTHR13454">
    <property type="entry name" value="PROTEIN MCM10 HOMOLOG"/>
    <property type="match status" value="1"/>
</dbReference>
<protein>
    <submittedName>
        <fullName evidence="11">Zf-primase domain-containing protein</fullName>
    </submittedName>
</protein>
<evidence type="ECO:0000256" key="8">
    <source>
        <dbReference type="SAM" id="MobiDB-lite"/>
    </source>
</evidence>
<dbReference type="PANTHER" id="PTHR13454:SF11">
    <property type="entry name" value="PROTEIN MCM10 HOMOLOG"/>
    <property type="match status" value="1"/>
</dbReference>
<evidence type="ECO:0000256" key="3">
    <source>
        <dbReference type="ARBA" id="ARBA00022705"/>
    </source>
</evidence>
<comment type="subcellular location">
    <subcellularLocation>
        <location evidence="1">Nucleus</location>
    </subcellularLocation>
</comment>
<feature type="compositionally biased region" description="Polar residues" evidence="8">
    <location>
        <begin position="147"/>
        <end position="160"/>
    </location>
</feature>
<dbReference type="AlphaFoldDB" id="A0A8G0LH92"/>
<organism evidence="11 12">
    <name type="scientific">Trichoderma simmonsii</name>
    <dbReference type="NCBI Taxonomy" id="1491479"/>
    <lineage>
        <taxon>Eukaryota</taxon>
        <taxon>Fungi</taxon>
        <taxon>Dikarya</taxon>
        <taxon>Ascomycota</taxon>
        <taxon>Pezizomycotina</taxon>
        <taxon>Sordariomycetes</taxon>
        <taxon>Hypocreomycetidae</taxon>
        <taxon>Hypocreales</taxon>
        <taxon>Hypocreaceae</taxon>
        <taxon>Trichoderma</taxon>
    </lineage>
</organism>
<dbReference type="InterPro" id="IPR040184">
    <property type="entry name" value="Mcm10"/>
</dbReference>
<feature type="compositionally biased region" description="Polar residues" evidence="8">
    <location>
        <begin position="343"/>
        <end position="358"/>
    </location>
</feature>
<evidence type="ECO:0000256" key="4">
    <source>
        <dbReference type="ARBA" id="ARBA00022723"/>
    </source>
</evidence>
<keyword evidence="3" id="KW-0235">DNA replication</keyword>
<sequence>MAHGKWPSPRRLPIATDRLPGPQEPEASWPPRSPHEALMSTPKGRERYREMMNQTSPSPSPSRSSSRAMASVMARSGALQEQMDDDDEDDDEETLQLKLQEIQARLKLKRLQKAKESAAQGRAAVRHSRSNSAAAVMQPQRAIRGTTPVSDNPRPSSQSKVVPASPVRKVQPMSDPKSPSRVLLGIDKGLRAKDISLKRAPSFRKTASGDSAAQRGYLQRSRAISPSGTKSPEEEYRPLSFNERLASARSEEKSRAERQERISKLRTSAFEIGKEEMEEYKKNAVDIPDVPLQAPSFSRDEVLGKQKSVAPALQRTSTVSDLRTAAERDLNPPITSSRRERQNSVANSVATSDASTEEQGAFEPYSSMHLSKRILPHRVVARHVSGKKVFNVKDLLREVKAPDFALPEVEEDIVVFAIVAKKSEPRAHKPAAGKNGQKAEDRGKYMVLTLVDLEYELDLFLFNSGFTRYWKLTEGTVVAILNPNVMPPPPGRQDTGRFSLVINSDEDTILEIGSARDLGFCQSIKKDGEMCRSWVNKKRTQYCEFHSNEAIRKQRSTRMEVNSSGFGGGGGGGGIRFKGKNSAEIFIPDKKKPNNYDWETKTHWYVAKGHTAADLIDGKDRDPSDRKDKAEFLKRNMEAKEKEREMMKKLGQVGNAAGKEYMQRSGSRIDAGGPTPPSSMSSSQQLFNTDDPFAEPAKPDAVTLGLLDRARDIHLSPVKRKRTGSSQPGSLTRSNSVNSSSTTYSRPAGLGWGGALKDKLSNMKDGEKLKPEQPPLRKKTRFVTEKGIREAGRESFGNLAEKNLADRQVLLQDDDDEDELVIVR</sequence>
<dbReference type="GO" id="GO:0006270">
    <property type="term" value="P:DNA replication initiation"/>
    <property type="evidence" value="ECO:0007669"/>
    <property type="project" value="InterPro"/>
</dbReference>
<feature type="region of interest" description="Disordered" evidence="8">
    <location>
        <begin position="111"/>
        <end position="259"/>
    </location>
</feature>
<keyword evidence="6" id="KW-0862">Zinc</keyword>
<evidence type="ECO:0000313" key="11">
    <source>
        <dbReference type="EMBL" id="QYT02293.1"/>
    </source>
</evidence>
<dbReference type="GO" id="GO:0008270">
    <property type="term" value="F:zinc ion binding"/>
    <property type="evidence" value="ECO:0007669"/>
    <property type="project" value="UniProtKB-KW"/>
</dbReference>
<dbReference type="GO" id="GO:0003688">
    <property type="term" value="F:DNA replication origin binding"/>
    <property type="evidence" value="ECO:0007669"/>
    <property type="project" value="TreeGrafter"/>
</dbReference>
<comment type="similarity">
    <text evidence="2">Belongs to the MCM10 family.</text>
</comment>
<dbReference type="Gene3D" id="2.40.50.140">
    <property type="entry name" value="Nucleic acid-binding proteins"/>
    <property type="match status" value="1"/>
</dbReference>
<reference evidence="11 12" key="1">
    <citation type="journal article" date="2021" name="BMC Genomics">
        <title>Telomere-to-telomere genome assembly of asparaginase-producing Trichoderma simmonsii.</title>
        <authorList>
            <person name="Chung D."/>
            <person name="Kwon Y.M."/>
            <person name="Yang Y."/>
        </authorList>
    </citation>
    <scope>NUCLEOTIDE SEQUENCE [LARGE SCALE GENOMIC DNA]</scope>
    <source>
        <strain evidence="11 12">GH-Sj1</strain>
    </source>
</reference>
<dbReference type="EMBL" id="CP075868">
    <property type="protein sequence ID" value="QYT02293.1"/>
    <property type="molecule type" value="Genomic_DNA"/>
</dbReference>
<feature type="region of interest" description="Disordered" evidence="8">
    <location>
        <begin position="308"/>
        <end position="359"/>
    </location>
</feature>
<proteinExistence type="inferred from homology"/>
<dbReference type="Proteomes" id="UP000826661">
    <property type="component" value="Chromosome V"/>
</dbReference>
<evidence type="ECO:0000259" key="9">
    <source>
        <dbReference type="Pfam" id="PF09329"/>
    </source>
</evidence>
<evidence type="ECO:0000256" key="1">
    <source>
        <dbReference type="ARBA" id="ARBA00004123"/>
    </source>
</evidence>
<feature type="compositionally biased region" description="Basic and acidic residues" evidence="8">
    <location>
        <begin position="249"/>
        <end position="259"/>
    </location>
</feature>
<dbReference type="InterPro" id="IPR012340">
    <property type="entry name" value="NA-bd_OB-fold"/>
</dbReference>
<dbReference type="GO" id="GO:0003697">
    <property type="term" value="F:single-stranded DNA binding"/>
    <property type="evidence" value="ECO:0007669"/>
    <property type="project" value="InterPro"/>
</dbReference>
<gene>
    <name evidence="11" type="ORF">H0G86_009300</name>
</gene>
<evidence type="ECO:0000259" key="10">
    <source>
        <dbReference type="Pfam" id="PF22379"/>
    </source>
</evidence>
<dbReference type="Pfam" id="PF22379">
    <property type="entry name" value="OB_MCM10"/>
    <property type="match status" value="1"/>
</dbReference>
<evidence type="ECO:0000313" key="12">
    <source>
        <dbReference type="Proteomes" id="UP000826661"/>
    </source>
</evidence>
<feature type="domain" description="MCM10 OB-fold" evidence="10">
    <location>
        <begin position="365"/>
        <end position="504"/>
    </location>
</feature>
<dbReference type="InterPro" id="IPR015408">
    <property type="entry name" value="Znf_Mcm10/DnaG"/>
</dbReference>
<feature type="compositionally biased region" description="Basic and acidic residues" evidence="8">
    <location>
        <begin position="188"/>
        <end position="197"/>
    </location>
</feature>
<feature type="region of interest" description="Disordered" evidence="8">
    <location>
        <begin position="715"/>
        <end position="753"/>
    </location>
</feature>
<dbReference type="FunFam" id="2.40.50.140:FF:000174">
    <property type="entry name" value="DNA replication licensing factor mcm10"/>
    <property type="match status" value="1"/>
</dbReference>
<evidence type="ECO:0000256" key="5">
    <source>
        <dbReference type="ARBA" id="ARBA00022771"/>
    </source>
</evidence>
<feature type="compositionally biased region" description="Low complexity" evidence="8">
    <location>
        <begin position="61"/>
        <end position="81"/>
    </location>
</feature>
<keyword evidence="7" id="KW-0539">Nucleus</keyword>
<feature type="domain" description="Zinc finger Mcm10/DnaG-type" evidence="9">
    <location>
        <begin position="513"/>
        <end position="558"/>
    </location>
</feature>
<feature type="region of interest" description="Disordered" evidence="8">
    <location>
        <begin position="666"/>
        <end position="698"/>
    </location>
</feature>
<feature type="region of interest" description="Disordered" evidence="8">
    <location>
        <begin position="1"/>
        <end position="96"/>
    </location>
</feature>
<feature type="compositionally biased region" description="Acidic residues" evidence="8">
    <location>
        <begin position="82"/>
        <end position="94"/>
    </location>
</feature>
<dbReference type="InterPro" id="IPR055065">
    <property type="entry name" value="OB_MCM10"/>
</dbReference>
<accession>A0A8G0LH92</accession>
<evidence type="ECO:0000256" key="2">
    <source>
        <dbReference type="ARBA" id="ARBA00009679"/>
    </source>
</evidence>
<dbReference type="Pfam" id="PF09329">
    <property type="entry name" value="zf-primase"/>
    <property type="match status" value="1"/>
</dbReference>
<evidence type="ECO:0000256" key="7">
    <source>
        <dbReference type="ARBA" id="ARBA00023242"/>
    </source>
</evidence>
<keyword evidence="5" id="KW-0863">Zinc-finger</keyword>
<keyword evidence="12" id="KW-1185">Reference proteome</keyword>
<keyword evidence="4" id="KW-0479">Metal-binding</keyword>
<dbReference type="GO" id="GO:0043596">
    <property type="term" value="C:nuclear replication fork"/>
    <property type="evidence" value="ECO:0007669"/>
    <property type="project" value="TreeGrafter"/>
</dbReference>
<evidence type="ECO:0000256" key="6">
    <source>
        <dbReference type="ARBA" id="ARBA00022833"/>
    </source>
</evidence>